<evidence type="ECO:0000313" key="5">
    <source>
        <dbReference type="EMBL" id="CAM11967.1"/>
    </source>
</evidence>
<proteinExistence type="inferred from homology"/>
<comment type="similarity">
    <text evidence="1">Belongs to the multi antimicrobial extrusion (MATE) (TC 2.A.66.1) family.</text>
</comment>
<accession>B1VAJ4</accession>
<dbReference type="InterPro" id="IPR050222">
    <property type="entry name" value="MATE_MdtK"/>
</dbReference>
<feature type="transmembrane region" description="Helical" evidence="4">
    <location>
        <begin position="152"/>
        <end position="171"/>
    </location>
</feature>
<feature type="transmembrane region" description="Helical" evidence="4">
    <location>
        <begin position="405"/>
        <end position="430"/>
    </location>
</feature>
<dbReference type="PANTHER" id="PTHR43298:SF2">
    <property type="entry name" value="FMN_FAD EXPORTER YEEO-RELATED"/>
    <property type="match status" value="1"/>
</dbReference>
<dbReference type="GO" id="GO:0005886">
    <property type="term" value="C:plasma membrane"/>
    <property type="evidence" value="ECO:0007669"/>
    <property type="project" value="TreeGrafter"/>
</dbReference>
<feature type="transmembrane region" description="Helical" evidence="4">
    <location>
        <begin position="476"/>
        <end position="495"/>
    </location>
</feature>
<dbReference type="Proteomes" id="UP000008323">
    <property type="component" value="Chromosome"/>
</dbReference>
<feature type="transmembrane region" description="Helical" evidence="4">
    <location>
        <begin position="20"/>
        <end position="41"/>
    </location>
</feature>
<evidence type="ECO:0000256" key="2">
    <source>
        <dbReference type="ARBA" id="ARBA00022448"/>
    </source>
</evidence>
<dbReference type="eggNOG" id="COG0534">
    <property type="taxonomic scope" value="Bacteria"/>
</dbReference>
<organism evidence="5 6">
    <name type="scientific">Phytoplasma australiense</name>
    <dbReference type="NCBI Taxonomy" id="59748"/>
    <lineage>
        <taxon>Bacteria</taxon>
        <taxon>Bacillati</taxon>
        <taxon>Mycoplasmatota</taxon>
        <taxon>Mollicutes</taxon>
        <taxon>Acholeplasmatales</taxon>
        <taxon>Acholeplasmataceae</taxon>
        <taxon>Candidatus Phytoplasma</taxon>
        <taxon>16SrXII (Stolbur group)</taxon>
    </lineage>
</organism>
<dbReference type="EMBL" id="AM422018">
    <property type="protein sequence ID" value="CAM11967.1"/>
    <property type="molecule type" value="Genomic_DNA"/>
</dbReference>
<gene>
    <name evidence="5" type="primary">norM</name>
    <name evidence="5" type="ordered locus">PA0633</name>
</gene>
<keyword evidence="4" id="KW-0812">Transmembrane</keyword>
<keyword evidence="4" id="KW-1133">Transmembrane helix</keyword>
<evidence type="ECO:0000256" key="3">
    <source>
        <dbReference type="ARBA" id="ARBA00031636"/>
    </source>
</evidence>
<feature type="transmembrane region" description="Helical" evidence="4">
    <location>
        <begin position="437"/>
        <end position="456"/>
    </location>
</feature>
<feature type="transmembrane region" description="Helical" evidence="4">
    <location>
        <begin position="210"/>
        <end position="232"/>
    </location>
</feature>
<keyword evidence="4" id="KW-0472">Membrane</keyword>
<reference evidence="5 6" key="1">
    <citation type="journal article" date="2008" name="J. Bacteriol.">
        <title>Comparative genome analysis of 'Candidatus Phytoplasma australiense' (subgroup tuf-Australia I; rp-A) and 'Ca. Phytoplasma asteris' strains OY-M and AY-WB.</title>
        <authorList>
            <person name="Tran-Nguyen L.T."/>
            <person name="Kube M."/>
            <person name="Schneider B."/>
            <person name="Reinhardt R."/>
            <person name="Gibb K.S."/>
        </authorList>
    </citation>
    <scope>NUCLEOTIDE SEQUENCE [LARGE SCALE GENOMIC DNA]</scope>
</reference>
<keyword evidence="2" id="KW-0813">Transport</keyword>
<feature type="transmembrane region" description="Helical" evidence="4">
    <location>
        <begin position="114"/>
        <end position="140"/>
    </location>
</feature>
<dbReference type="STRING" id="59748.PA0633"/>
<dbReference type="AlphaFoldDB" id="B1VAJ4"/>
<feature type="transmembrane region" description="Helical" evidence="4">
    <location>
        <begin position="183"/>
        <end position="204"/>
    </location>
</feature>
<feature type="transmembrane region" description="Helical" evidence="4">
    <location>
        <begin position="345"/>
        <end position="365"/>
    </location>
</feature>
<feature type="transmembrane region" description="Helical" evidence="4">
    <location>
        <begin position="72"/>
        <end position="93"/>
    </location>
</feature>
<name>B1VAJ4_PHYAS</name>
<evidence type="ECO:0000256" key="1">
    <source>
        <dbReference type="ARBA" id="ARBA00010199"/>
    </source>
</evidence>
<dbReference type="KEGG" id="pal:PA0633"/>
<sequence length="507" mass="56901">MTQKENKIFNKKEKLNKLILEGNLLKSLLVVSFPIIVFNIFKVLFSNIDSLFSIGSPNSSEMGNFIQISKSIQAIIDSIGVSLGIAGVTLMVSEIAKTKDIYNPKARQIASLTFVLLISISVLLFFIMFLMAPVVCNIIGLKGDLIKNFISAFRLKMLGVILLAINVFFLGTERISGKIKKVLILNCIMMGLKIGLSFLIFHGLGCKTALGLEIASVLAHGSITIVAFFTLLNKKNPFCLNIRDFSWKNVLKNKKIIKTIFKFGFTLMLGKILYEFGRLLTLYMIKSSTNAPFLGFQGFGEGTLKNMGVADGAINLFVQIAFSLKEGELMIVSENLGNKNPKRAIKTLIITSISAFLIFGLTYLICAPTKYKGLGYGDQIYLFFKNLGKNGNDIDKTIPPGFSEFLIGAILTTGLITTQLEVISTFLIASKQPKYDLFLNFGRVFLFRIPFLYLFRHYWLKPGHTWEYHVYSFANFSSNLIMLIFMLFLCLRVIFKMKKRDIAITKK</sequence>
<evidence type="ECO:0000313" key="6">
    <source>
        <dbReference type="Proteomes" id="UP000008323"/>
    </source>
</evidence>
<dbReference type="PANTHER" id="PTHR43298">
    <property type="entry name" value="MULTIDRUG RESISTANCE PROTEIN NORM-RELATED"/>
    <property type="match status" value="1"/>
</dbReference>
<evidence type="ECO:0000256" key="4">
    <source>
        <dbReference type="SAM" id="Phobius"/>
    </source>
</evidence>
<protein>
    <recommendedName>
        <fullName evidence="3">Multidrug-efflux transporter</fullName>
    </recommendedName>
</protein>